<evidence type="ECO:0000313" key="1">
    <source>
        <dbReference type="EMBL" id="TQJ01731.1"/>
    </source>
</evidence>
<keyword evidence="2" id="KW-1185">Reference proteome</keyword>
<organism evidence="1 2">
    <name type="scientific">Amycolatopsis cihanbeyliensis</name>
    <dbReference type="NCBI Taxonomy" id="1128664"/>
    <lineage>
        <taxon>Bacteria</taxon>
        <taxon>Bacillati</taxon>
        <taxon>Actinomycetota</taxon>
        <taxon>Actinomycetes</taxon>
        <taxon>Pseudonocardiales</taxon>
        <taxon>Pseudonocardiaceae</taxon>
        <taxon>Amycolatopsis</taxon>
    </lineage>
</organism>
<dbReference type="EMBL" id="VFML01000001">
    <property type="protein sequence ID" value="TQJ01731.1"/>
    <property type="molecule type" value="Genomic_DNA"/>
</dbReference>
<gene>
    <name evidence="1" type="ORF">FB471_1440</name>
</gene>
<dbReference type="AlphaFoldDB" id="A0A542DFC5"/>
<protein>
    <submittedName>
        <fullName evidence="1">Uncharacterized protein</fullName>
    </submittedName>
</protein>
<accession>A0A542DFC5</accession>
<dbReference type="RefSeq" id="WP_141996555.1">
    <property type="nucleotide sequence ID" value="NZ_VFML01000001.1"/>
</dbReference>
<dbReference type="OrthoDB" id="3699810at2"/>
<name>A0A542DFC5_AMYCI</name>
<dbReference type="Proteomes" id="UP000320876">
    <property type="component" value="Unassembled WGS sequence"/>
</dbReference>
<sequence length="130" mass="13703">MDRSNGGAVAVDALHRVVLANGLRLTTDLDHLDPRPVRAWRVVVDDAGRVTVEWPPFHPLFDHASIDLPAGWLPSAVDVGSVRLFVGYDLGLHEQAGLGPAPVTGRVERAAYTGALASGAVRLVAPDVAA</sequence>
<proteinExistence type="predicted"/>
<comment type="caution">
    <text evidence="1">The sequence shown here is derived from an EMBL/GenBank/DDBJ whole genome shotgun (WGS) entry which is preliminary data.</text>
</comment>
<evidence type="ECO:0000313" key="2">
    <source>
        <dbReference type="Proteomes" id="UP000320876"/>
    </source>
</evidence>
<reference evidence="1 2" key="1">
    <citation type="submission" date="2019-06" db="EMBL/GenBank/DDBJ databases">
        <title>Sequencing the genomes of 1000 actinobacteria strains.</title>
        <authorList>
            <person name="Klenk H.-P."/>
        </authorList>
    </citation>
    <scope>NUCLEOTIDE SEQUENCE [LARGE SCALE GENOMIC DNA]</scope>
    <source>
        <strain evidence="1 2">DSM 45679</strain>
    </source>
</reference>